<gene>
    <name evidence="6 9" type="primary">map</name>
    <name evidence="9" type="ORF">R28058_08081</name>
</gene>
<comment type="function">
    <text evidence="1 6">Removes the N-terminal methionine from nascent proteins. The N-terminal methionine is often cleaved when the second residue in the primary sequence is small and uncharged (Met-Ala-, Cys, Gly, Pro, Ser, Thr, or Val). Requires deformylation of the N(alpha)-formylated initiator methionine before it can be hydrolyzed.</text>
</comment>
<dbReference type="GO" id="GO:0046872">
    <property type="term" value="F:metal ion binding"/>
    <property type="evidence" value="ECO:0007669"/>
    <property type="project" value="UniProtKB-UniRule"/>
</dbReference>
<keyword evidence="4 6" id="KW-0479">Metal-binding</keyword>
<evidence type="ECO:0000313" key="9">
    <source>
        <dbReference type="EMBL" id="CEQ03075.1"/>
    </source>
</evidence>
<feature type="domain" description="Peptidase M24" evidence="8">
    <location>
        <begin position="52"/>
        <end position="281"/>
    </location>
</feature>
<feature type="binding site" evidence="6">
    <location>
        <position position="146"/>
    </location>
    <ligand>
        <name>a divalent metal cation</name>
        <dbReference type="ChEBI" id="CHEBI:60240"/>
        <label>1</label>
    </ligand>
</feature>
<dbReference type="InterPro" id="IPR004027">
    <property type="entry name" value="SEC_C_motif"/>
</dbReference>
<protein>
    <recommendedName>
        <fullName evidence="6 7">Methionine aminopeptidase</fullName>
        <shortName evidence="6">MAP</shortName>
        <shortName evidence="6">MetAP</shortName>
        <ecNumber evidence="6 7">3.4.11.18</ecNumber>
    </recommendedName>
    <alternativeName>
        <fullName evidence="6">Peptidase M</fullName>
    </alternativeName>
</protein>
<dbReference type="Proteomes" id="UP000049127">
    <property type="component" value="Unassembled WGS sequence"/>
</dbReference>
<evidence type="ECO:0000256" key="4">
    <source>
        <dbReference type="ARBA" id="ARBA00022723"/>
    </source>
</evidence>
<dbReference type="EMBL" id="CEKZ01000003">
    <property type="protein sequence ID" value="CEQ03075.1"/>
    <property type="molecule type" value="Genomic_DNA"/>
</dbReference>
<feature type="binding site" evidence="6">
    <location>
        <position position="146"/>
    </location>
    <ligand>
        <name>a divalent metal cation</name>
        <dbReference type="ChEBI" id="CHEBI:60240"/>
        <label>2</label>
        <note>catalytic</note>
    </ligand>
</feature>
<feature type="binding site" evidence="6">
    <location>
        <position position="274"/>
    </location>
    <ligand>
        <name>a divalent metal cation</name>
        <dbReference type="ChEBI" id="CHEBI:60240"/>
        <label>2</label>
        <note>catalytic</note>
    </ligand>
</feature>
<dbReference type="PANTHER" id="PTHR43330:SF8">
    <property type="entry name" value="METHIONINE AMINOPEPTIDASE 1D, MITOCHONDRIAL"/>
    <property type="match status" value="1"/>
</dbReference>
<keyword evidence="3 6" id="KW-0645">Protease</keyword>
<evidence type="ECO:0000256" key="7">
    <source>
        <dbReference type="RuleBase" id="RU003653"/>
    </source>
</evidence>
<evidence type="ECO:0000256" key="1">
    <source>
        <dbReference type="ARBA" id="ARBA00002521"/>
    </source>
</evidence>
<dbReference type="OrthoDB" id="9802055at2"/>
<feature type="binding site" evidence="6">
    <location>
        <position position="117"/>
    </location>
    <ligand>
        <name>substrate</name>
    </ligand>
</feature>
<dbReference type="AlphaFoldDB" id="A0A0C7R2K7"/>
<sequence length="289" mass="32352">MNLNRNDDCWCKSGKKYKKCHMEFDEKLKELKKQGYEVPSHDIIKNKEQIDKIKESAKINNEVLDLVAKNIKAGMRTEDINKIVHEYTVSKGAIPAPLGYGGFPKSLCTSINSEICHGIPSEDVILKDGDIINIDVSTIYNGYYSDASRMFMIGNVSDKAKKLVEVTKECLEAGIKAVKPWGHIGDIGAAIQEHAEKNGYSVVRDFGGHGIGLQFHEDPFVFHYGAKNEGMILVPGMIFTIEPMINEGTYELYIDAENEWTAYTDDGLLSAQWEHMILVTEDGVEILSK</sequence>
<comment type="subunit">
    <text evidence="6">Monomer.</text>
</comment>
<comment type="catalytic activity">
    <reaction evidence="6 7">
        <text>Release of N-terminal amino acids, preferentially methionine, from peptides and arylamides.</text>
        <dbReference type="EC" id="3.4.11.18"/>
    </reaction>
</comment>
<dbReference type="InterPro" id="IPR002467">
    <property type="entry name" value="Pept_M24A_MAP1"/>
</dbReference>
<keyword evidence="5 6" id="KW-0378">Hydrolase</keyword>
<reference evidence="10" key="1">
    <citation type="submission" date="2015-01" db="EMBL/GenBank/DDBJ databases">
        <authorList>
            <person name="Aslett M.A."/>
            <person name="De Silva N."/>
        </authorList>
    </citation>
    <scope>NUCLEOTIDE SEQUENCE [LARGE SCALE GENOMIC DNA]</scope>
    <source>
        <strain evidence="10">R28058</strain>
    </source>
</reference>
<dbReference type="GO" id="GO:0070006">
    <property type="term" value="F:metalloaminopeptidase activity"/>
    <property type="evidence" value="ECO:0007669"/>
    <property type="project" value="UniProtKB-UniRule"/>
</dbReference>
<dbReference type="HAMAP" id="MF_01974">
    <property type="entry name" value="MetAP_1"/>
    <property type="match status" value="1"/>
</dbReference>
<comment type="cofactor">
    <cofactor evidence="6">
        <name>Co(2+)</name>
        <dbReference type="ChEBI" id="CHEBI:48828"/>
    </cofactor>
    <cofactor evidence="6">
        <name>Zn(2+)</name>
        <dbReference type="ChEBI" id="CHEBI:29105"/>
    </cofactor>
    <cofactor evidence="6">
        <name>Mn(2+)</name>
        <dbReference type="ChEBI" id="CHEBI:29035"/>
    </cofactor>
    <cofactor evidence="6">
        <name>Fe(2+)</name>
        <dbReference type="ChEBI" id="CHEBI:29033"/>
    </cofactor>
    <text evidence="6">Binds 2 divalent metal cations per subunit. Has a high-affinity and a low affinity metal-binding site. The true nature of the physiological cofactor is under debate. The enzyme is active with cobalt, zinc, manganese or divalent iron ions. Most likely, methionine aminopeptidases function as mononuclear Fe(2+)-metalloproteases under physiological conditions, and the catalytically relevant metal-binding site has been assigned to the histidine-containing high-affinity site.</text>
</comment>
<feature type="binding site" evidence="6">
    <location>
        <position position="242"/>
    </location>
    <ligand>
        <name>a divalent metal cation</name>
        <dbReference type="ChEBI" id="CHEBI:60240"/>
        <label>2</label>
        <note>catalytic</note>
    </ligand>
</feature>
<dbReference type="Gene3D" id="3.90.230.10">
    <property type="entry name" value="Creatinase/methionine aminopeptidase superfamily"/>
    <property type="match status" value="1"/>
</dbReference>
<accession>A0A0C7R2K7</accession>
<proteinExistence type="inferred from homology"/>
<evidence type="ECO:0000256" key="6">
    <source>
        <dbReference type="HAMAP-Rule" id="MF_01974"/>
    </source>
</evidence>
<dbReference type="GO" id="GO:0006508">
    <property type="term" value="P:proteolysis"/>
    <property type="evidence" value="ECO:0007669"/>
    <property type="project" value="UniProtKB-KW"/>
</dbReference>
<feature type="binding site" evidence="6">
    <location>
        <position position="135"/>
    </location>
    <ligand>
        <name>a divalent metal cation</name>
        <dbReference type="ChEBI" id="CHEBI:60240"/>
        <label>1</label>
    </ligand>
</feature>
<dbReference type="Pfam" id="PF02810">
    <property type="entry name" value="SEC-C"/>
    <property type="match status" value="1"/>
</dbReference>
<dbReference type="InterPro" id="IPR036005">
    <property type="entry name" value="Creatinase/aminopeptidase-like"/>
</dbReference>
<dbReference type="Pfam" id="PF00557">
    <property type="entry name" value="Peptidase_M24"/>
    <property type="match status" value="1"/>
</dbReference>
<dbReference type="PANTHER" id="PTHR43330">
    <property type="entry name" value="METHIONINE AMINOPEPTIDASE"/>
    <property type="match status" value="1"/>
</dbReference>
<keyword evidence="2 6" id="KW-0031">Aminopeptidase</keyword>
<dbReference type="NCBIfam" id="NF008970">
    <property type="entry name" value="PRK12318.1"/>
    <property type="match status" value="1"/>
</dbReference>
<evidence type="ECO:0000256" key="5">
    <source>
        <dbReference type="ARBA" id="ARBA00022801"/>
    </source>
</evidence>
<feature type="binding site" evidence="6">
    <location>
        <position position="216"/>
    </location>
    <ligand>
        <name>substrate</name>
    </ligand>
</feature>
<dbReference type="EC" id="3.4.11.18" evidence="6 7"/>
<dbReference type="RefSeq" id="WP_055341567.1">
    <property type="nucleotide sequence ID" value="NZ_CDNI01000003.1"/>
</dbReference>
<dbReference type="PRINTS" id="PR00599">
    <property type="entry name" value="MAPEPTIDASE"/>
</dbReference>
<name>A0A0C7R2K7_PARSO</name>
<organism evidence="9 10">
    <name type="scientific">Paraclostridium sordellii</name>
    <name type="common">Clostridium sordellii</name>
    <dbReference type="NCBI Taxonomy" id="1505"/>
    <lineage>
        <taxon>Bacteria</taxon>
        <taxon>Bacillati</taxon>
        <taxon>Bacillota</taxon>
        <taxon>Clostridia</taxon>
        <taxon>Peptostreptococcales</taxon>
        <taxon>Peptostreptococcaceae</taxon>
        <taxon>Paraclostridium</taxon>
    </lineage>
</organism>
<evidence type="ECO:0000313" key="10">
    <source>
        <dbReference type="Proteomes" id="UP000049127"/>
    </source>
</evidence>
<evidence type="ECO:0000256" key="2">
    <source>
        <dbReference type="ARBA" id="ARBA00022438"/>
    </source>
</evidence>
<dbReference type="InterPro" id="IPR000994">
    <property type="entry name" value="Pept_M24"/>
</dbReference>
<dbReference type="SUPFAM" id="SSF55920">
    <property type="entry name" value="Creatinase/aminopeptidase"/>
    <property type="match status" value="1"/>
</dbReference>
<dbReference type="Gene3D" id="3.10.450.50">
    <property type="match status" value="1"/>
</dbReference>
<dbReference type="GO" id="GO:0004239">
    <property type="term" value="F:initiator methionyl aminopeptidase activity"/>
    <property type="evidence" value="ECO:0007669"/>
    <property type="project" value="UniProtKB-UniRule"/>
</dbReference>
<dbReference type="PROSITE" id="PS00680">
    <property type="entry name" value="MAP_1"/>
    <property type="match status" value="1"/>
</dbReference>
<dbReference type="NCBIfam" id="TIGR00500">
    <property type="entry name" value="met_pdase_I"/>
    <property type="match status" value="1"/>
</dbReference>
<feature type="binding site" evidence="6">
    <location>
        <position position="209"/>
    </location>
    <ligand>
        <name>a divalent metal cation</name>
        <dbReference type="ChEBI" id="CHEBI:60240"/>
        <label>2</label>
        <note>catalytic</note>
    </ligand>
</feature>
<dbReference type="CDD" id="cd01086">
    <property type="entry name" value="MetAP1"/>
    <property type="match status" value="1"/>
</dbReference>
<comment type="similarity">
    <text evidence="6">Belongs to the peptidase M24A family. Methionine aminopeptidase type 1 subfamily.</text>
</comment>
<dbReference type="SUPFAM" id="SSF103642">
    <property type="entry name" value="Sec-C motif"/>
    <property type="match status" value="1"/>
</dbReference>
<evidence type="ECO:0000259" key="8">
    <source>
        <dbReference type="Pfam" id="PF00557"/>
    </source>
</evidence>
<dbReference type="InterPro" id="IPR001714">
    <property type="entry name" value="Pept_M24_MAP"/>
</dbReference>
<evidence type="ECO:0000256" key="3">
    <source>
        <dbReference type="ARBA" id="ARBA00022670"/>
    </source>
</evidence>
<feature type="binding site" evidence="6">
    <location>
        <position position="274"/>
    </location>
    <ligand>
        <name>a divalent metal cation</name>
        <dbReference type="ChEBI" id="CHEBI:60240"/>
        <label>1</label>
    </ligand>
</feature>